<gene>
    <name evidence="7" type="ORF">ACRE_019390</name>
</gene>
<dbReference type="GO" id="GO:0071944">
    <property type="term" value="C:cell periphery"/>
    <property type="evidence" value="ECO:0007669"/>
    <property type="project" value="UniProtKB-ARBA"/>
</dbReference>
<dbReference type="PANTHER" id="PTHR15549:SF26">
    <property type="entry name" value="AXIAL BUDDING PATTERN PROTEIN 2-RELATED"/>
    <property type="match status" value="1"/>
</dbReference>
<dbReference type="STRING" id="857340.A0A086TCX9"/>
<proteinExistence type="predicted"/>
<evidence type="ECO:0000313" key="7">
    <source>
        <dbReference type="EMBL" id="KFH47211.1"/>
    </source>
</evidence>
<feature type="region of interest" description="Disordered" evidence="5">
    <location>
        <begin position="577"/>
        <end position="612"/>
    </location>
</feature>
<feature type="compositionally biased region" description="Polar residues" evidence="5">
    <location>
        <begin position="581"/>
        <end position="596"/>
    </location>
</feature>
<feature type="compositionally biased region" description="Polar residues" evidence="5">
    <location>
        <begin position="703"/>
        <end position="716"/>
    </location>
</feature>
<feature type="region of interest" description="Disordered" evidence="5">
    <location>
        <begin position="481"/>
        <end position="560"/>
    </location>
</feature>
<accession>A0A086TCX9</accession>
<sequence>MPQPKPPKSLDNSCAVIHDGTLYVYTPEAFQAIDLNEGAKWKELAKGESVQGAACVGSPTDFWVVGGAGGATGMAKYTYSTGEWSFPSPPGQVTKDRQFHSSVYIKADDKILVFAGTRDGTPAPNMETFVIGASEPYEVASSDTAAANSVRPILLNWSDSDAVMVGGDAANTKVYLFNPTAGWREFGSTLADPIVKDTTQVQAALIKGGDGSQSLYLFDMSESPNKVSRVVIQDADGGPVLNSPSILERSLDTRQSNDKWPTYDSKFVPDVTRQNFGIAQGDDGMVVFTGGNDQEPLSMFNGLENSWLNATDVLVKDPPKIQSASRKSSSTTSTSTSSPTSKTTSISSIESSTTIASTTAETTAAETTEALVAAGESDKDDDDGLSSTVILGISLGSIFAFLLVLALVLFLLRRRKISRNRAAAAAAQDRGRSGDEKNPRAFANHGPGPLPTSPANFRGHRPTGSADSYSSMAILMGRVNQQNQGSARKASHDTGRTSVSHHRQFKSTISKPIPQEDSHPILQGQDDRGAPFQPAVAAPRRRDGAAPDPEDGTRRSSGWNRYWSGGSALQILGFGGGKRNTVASEQSSRYSQVSNQHQHHNPRVTQDSATVPPLNFEGRTAMNRVNSGSPIVTGHVGKLPFGEGVAGKIERPSSRASSGYSSGIPESVNEAWDPTDSSNTKPWGTHRAPSSVYGSVFSFGGSNNRAPPSGVSSQPQLAMAAKSSDMSWLNLGDQRNDQSRI</sequence>
<feature type="region of interest" description="Disordered" evidence="5">
    <location>
        <begin position="424"/>
        <end position="468"/>
    </location>
</feature>
<dbReference type="GO" id="GO:0016020">
    <property type="term" value="C:membrane"/>
    <property type="evidence" value="ECO:0007669"/>
    <property type="project" value="UniProtKB-SubCell"/>
</dbReference>
<feature type="region of interest" description="Disordered" evidence="5">
    <location>
        <begin position="701"/>
        <end position="741"/>
    </location>
</feature>
<evidence type="ECO:0000256" key="2">
    <source>
        <dbReference type="ARBA" id="ARBA00022692"/>
    </source>
</evidence>
<comment type="caution">
    <text evidence="7">The sequence shown here is derived from an EMBL/GenBank/DDBJ whole genome shotgun (WGS) entry which is preliminary data.</text>
</comment>
<dbReference type="HOGENOM" id="CLU_013054_0_0_1"/>
<keyword evidence="8" id="KW-1185">Reference proteome</keyword>
<organism evidence="7 8">
    <name type="scientific">Hapsidospora chrysogenum (strain ATCC 11550 / CBS 779.69 / DSM 880 / IAM 14645 / JCM 23072 / IMI 49137)</name>
    <name type="common">Acremonium chrysogenum</name>
    <dbReference type="NCBI Taxonomy" id="857340"/>
    <lineage>
        <taxon>Eukaryota</taxon>
        <taxon>Fungi</taxon>
        <taxon>Dikarya</taxon>
        <taxon>Ascomycota</taxon>
        <taxon>Pezizomycotina</taxon>
        <taxon>Sordariomycetes</taxon>
        <taxon>Hypocreomycetidae</taxon>
        <taxon>Hypocreales</taxon>
        <taxon>Bionectriaceae</taxon>
        <taxon>Hapsidospora</taxon>
    </lineage>
</organism>
<keyword evidence="4 6" id="KW-0472">Membrane</keyword>
<evidence type="ECO:0000313" key="8">
    <source>
        <dbReference type="Proteomes" id="UP000029964"/>
    </source>
</evidence>
<dbReference type="InterPro" id="IPR051694">
    <property type="entry name" value="Immunoregulatory_rcpt-like"/>
</dbReference>
<dbReference type="AlphaFoldDB" id="A0A086TCX9"/>
<feature type="compositionally biased region" description="Basic and acidic residues" evidence="5">
    <location>
        <begin position="514"/>
        <end position="529"/>
    </location>
</feature>
<dbReference type="PANTHER" id="PTHR15549">
    <property type="entry name" value="PAIRED IMMUNOGLOBULIN-LIKE TYPE 2 RECEPTOR"/>
    <property type="match status" value="1"/>
</dbReference>
<evidence type="ECO:0000256" key="6">
    <source>
        <dbReference type="SAM" id="Phobius"/>
    </source>
</evidence>
<dbReference type="SUPFAM" id="SSF50965">
    <property type="entry name" value="Galactose oxidase, central domain"/>
    <property type="match status" value="1"/>
</dbReference>
<dbReference type="OrthoDB" id="5352000at2759"/>
<dbReference type="Proteomes" id="UP000029964">
    <property type="component" value="Unassembled WGS sequence"/>
</dbReference>
<dbReference type="EMBL" id="JPKY01000011">
    <property type="protein sequence ID" value="KFH47211.1"/>
    <property type="molecule type" value="Genomic_DNA"/>
</dbReference>
<feature type="compositionally biased region" description="Basic and acidic residues" evidence="5">
    <location>
        <begin position="429"/>
        <end position="439"/>
    </location>
</feature>
<name>A0A086TCX9_HAPC1</name>
<feature type="compositionally biased region" description="Low complexity" evidence="5">
    <location>
        <begin position="323"/>
        <end position="363"/>
    </location>
</feature>
<dbReference type="InterPro" id="IPR015915">
    <property type="entry name" value="Kelch-typ_b-propeller"/>
</dbReference>
<feature type="region of interest" description="Disordered" evidence="5">
    <location>
        <begin position="650"/>
        <end position="686"/>
    </location>
</feature>
<feature type="transmembrane region" description="Helical" evidence="6">
    <location>
        <begin position="389"/>
        <end position="412"/>
    </location>
</feature>
<feature type="region of interest" description="Disordered" evidence="5">
    <location>
        <begin position="319"/>
        <end position="363"/>
    </location>
</feature>
<reference evidence="8" key="1">
    <citation type="journal article" date="2014" name="Genome Announc.">
        <title>Genome sequence and annotation of Acremonium chrysogenum, producer of the beta-lactam antibiotic cephalosporin C.</title>
        <authorList>
            <person name="Terfehr D."/>
            <person name="Dahlmann T.A."/>
            <person name="Specht T."/>
            <person name="Zadra I."/>
            <person name="Kuernsteiner H."/>
            <person name="Kueck U."/>
        </authorList>
    </citation>
    <scope>NUCLEOTIDE SEQUENCE [LARGE SCALE GENOMIC DNA]</scope>
    <source>
        <strain evidence="8">ATCC 11550 / CBS 779.69 / DSM 880 / IAM 14645 / JCM 23072 / IMI 49137</strain>
    </source>
</reference>
<keyword evidence="3 6" id="KW-1133">Transmembrane helix</keyword>
<dbReference type="InterPro" id="IPR011043">
    <property type="entry name" value="Gal_Oxase/kelch_b-propeller"/>
</dbReference>
<evidence type="ECO:0000256" key="5">
    <source>
        <dbReference type="SAM" id="MobiDB-lite"/>
    </source>
</evidence>
<evidence type="ECO:0008006" key="9">
    <source>
        <dbReference type="Google" id="ProtNLM"/>
    </source>
</evidence>
<protein>
    <recommendedName>
        <fullName evidence="9">Pre-mRNA splicing factor CLF1</fullName>
    </recommendedName>
</protein>
<dbReference type="Gene3D" id="2.120.10.80">
    <property type="entry name" value="Kelch-type beta propeller"/>
    <property type="match status" value="1"/>
</dbReference>
<comment type="subcellular location">
    <subcellularLocation>
        <location evidence="1">Membrane</location>
        <topology evidence="1">Single-pass membrane protein</topology>
    </subcellularLocation>
</comment>
<keyword evidence="2 6" id="KW-0812">Transmembrane</keyword>
<evidence type="ECO:0000256" key="4">
    <source>
        <dbReference type="ARBA" id="ARBA00023136"/>
    </source>
</evidence>
<evidence type="ECO:0000256" key="1">
    <source>
        <dbReference type="ARBA" id="ARBA00004167"/>
    </source>
</evidence>
<evidence type="ECO:0000256" key="3">
    <source>
        <dbReference type="ARBA" id="ARBA00022989"/>
    </source>
</evidence>